<protein>
    <recommendedName>
        <fullName evidence="1">Zinc finger CGNR domain-containing protein</fullName>
    </recommendedName>
</protein>
<dbReference type="InterPro" id="IPR023286">
    <property type="entry name" value="ABATE_dom_sf"/>
</dbReference>
<dbReference type="STRING" id="1068978.AMETH_0394"/>
<dbReference type="eggNOG" id="COG5516">
    <property type="taxonomic scope" value="Bacteria"/>
</dbReference>
<dbReference type="PATRIC" id="fig|1068978.7.peg.418"/>
<dbReference type="Pfam" id="PF11706">
    <property type="entry name" value="zf-CGNR"/>
    <property type="match status" value="1"/>
</dbReference>
<dbReference type="EMBL" id="CP009110">
    <property type="protein sequence ID" value="AIJ20486.1"/>
    <property type="molecule type" value="Genomic_DNA"/>
</dbReference>
<accession>A0A076MNC1</accession>
<evidence type="ECO:0000313" key="2">
    <source>
        <dbReference type="EMBL" id="AIJ20486.1"/>
    </source>
</evidence>
<dbReference type="PANTHER" id="PTHR35525:SF3">
    <property type="entry name" value="BLL6575 PROTEIN"/>
    <property type="match status" value="1"/>
</dbReference>
<dbReference type="Proteomes" id="UP000062973">
    <property type="component" value="Chromosome"/>
</dbReference>
<gene>
    <name evidence="2" type="ORF">AMETH_0394</name>
</gene>
<dbReference type="InterPro" id="IPR010852">
    <property type="entry name" value="ABATE"/>
</dbReference>
<reference evidence="2 3" key="1">
    <citation type="submission" date="2014-07" db="EMBL/GenBank/DDBJ databases">
        <title>Whole Genome Sequence of the Amycolatopsis methanolica 239.</title>
        <authorList>
            <person name="Tang B."/>
        </authorList>
    </citation>
    <scope>NUCLEOTIDE SEQUENCE [LARGE SCALE GENOMIC DNA]</scope>
    <source>
        <strain evidence="2 3">239</strain>
    </source>
</reference>
<evidence type="ECO:0000313" key="3">
    <source>
        <dbReference type="Proteomes" id="UP000062973"/>
    </source>
</evidence>
<dbReference type="Gene3D" id="1.10.3300.10">
    <property type="entry name" value="Jann2411-like domain"/>
    <property type="match status" value="1"/>
</dbReference>
<organism evidence="2 3">
    <name type="scientific">Amycolatopsis methanolica 239</name>
    <dbReference type="NCBI Taxonomy" id="1068978"/>
    <lineage>
        <taxon>Bacteria</taxon>
        <taxon>Bacillati</taxon>
        <taxon>Actinomycetota</taxon>
        <taxon>Actinomycetes</taxon>
        <taxon>Pseudonocardiales</taxon>
        <taxon>Pseudonocardiaceae</taxon>
        <taxon>Amycolatopsis</taxon>
        <taxon>Amycolatopsis methanolica group</taxon>
    </lineage>
</organism>
<dbReference type="SUPFAM" id="SSF160904">
    <property type="entry name" value="Jann2411-like"/>
    <property type="match status" value="1"/>
</dbReference>
<sequence length="146" mass="15965">MSLVVDFLNTLDVEDDTDVLTNAVNWRAWSHERGLEAGPVSAARSARTTLRAAVGDTVDPSPLAVPVTIELAPGGPALVTRDAVGAVMAAAARLAVLGQWARVKICPADDCRWAFYDESRNRSRTWCSMQVCGNREKARSWRQRRA</sequence>
<keyword evidence="3" id="KW-1185">Reference proteome</keyword>
<proteinExistence type="predicted"/>
<dbReference type="KEGG" id="amq:AMETH_0394"/>
<dbReference type="InterPro" id="IPR021005">
    <property type="entry name" value="Znf_CGNR"/>
</dbReference>
<name>A0A076MNC1_AMYME</name>
<dbReference type="AlphaFoldDB" id="A0A076MNC1"/>
<dbReference type="PANTHER" id="PTHR35525">
    <property type="entry name" value="BLL6575 PROTEIN"/>
    <property type="match status" value="1"/>
</dbReference>
<evidence type="ECO:0000259" key="1">
    <source>
        <dbReference type="Pfam" id="PF11706"/>
    </source>
</evidence>
<feature type="domain" description="Zinc finger CGNR" evidence="1">
    <location>
        <begin position="102"/>
        <end position="145"/>
    </location>
</feature>
<dbReference type="HOGENOM" id="CLU_087298_0_0_11"/>